<dbReference type="InterPro" id="IPR050295">
    <property type="entry name" value="Plant_2OG-oxidoreductases"/>
</dbReference>
<feature type="domain" description="Fe2OG dioxygenase" evidence="4">
    <location>
        <begin position="32"/>
        <end position="132"/>
    </location>
</feature>
<accession>A0A2N9FK42</accession>
<reference evidence="5" key="1">
    <citation type="submission" date="2018-02" db="EMBL/GenBank/DDBJ databases">
        <authorList>
            <person name="Cohen D.B."/>
            <person name="Kent A.D."/>
        </authorList>
    </citation>
    <scope>NUCLEOTIDE SEQUENCE</scope>
</reference>
<dbReference type="InterPro" id="IPR027443">
    <property type="entry name" value="IPNS-like_sf"/>
</dbReference>
<evidence type="ECO:0000256" key="2">
    <source>
        <dbReference type="ARBA" id="ARBA00022896"/>
    </source>
</evidence>
<sequence length="182" mass="20370">MEVRQLGYRLEELIAESLGLEKDSIKNVLGEQGQHMAVNYYPPCPEPELTYGLPGHTDPNALTILLQDLQVSGLQVLKDGKWVAVNPHPNAFVINLGDQLQALSNGVYKSVWHRAIVNADKPRLSIASFLCPYNDALISAPNSLIENGPGAVYRGYTYAEYYKKFWSRDLEKDTSCLDLFKN</sequence>
<evidence type="ECO:0000313" key="5">
    <source>
        <dbReference type="EMBL" id="SPC87420.1"/>
    </source>
</evidence>
<keyword evidence="3" id="KW-0408">Iron</keyword>
<evidence type="ECO:0000256" key="3">
    <source>
        <dbReference type="ARBA" id="ARBA00023004"/>
    </source>
</evidence>
<dbReference type="PROSITE" id="PS51471">
    <property type="entry name" value="FE2OG_OXY"/>
    <property type="match status" value="1"/>
</dbReference>
<keyword evidence="1" id="KW-0479">Metal-binding</keyword>
<gene>
    <name evidence="5" type="ORF">FSB_LOCUS15302</name>
</gene>
<dbReference type="GO" id="GO:0046872">
    <property type="term" value="F:metal ion binding"/>
    <property type="evidence" value="ECO:0007669"/>
    <property type="project" value="UniProtKB-KW"/>
</dbReference>
<dbReference type="InterPro" id="IPR005123">
    <property type="entry name" value="Oxoglu/Fe-dep_dioxygenase_dom"/>
</dbReference>
<proteinExistence type="predicted"/>
<dbReference type="AlphaFoldDB" id="A0A2N9FK42"/>
<dbReference type="PANTHER" id="PTHR47991">
    <property type="entry name" value="OXOGLUTARATE/IRON-DEPENDENT DIOXYGENASE"/>
    <property type="match status" value="1"/>
</dbReference>
<dbReference type="EMBL" id="OIVN01000920">
    <property type="protein sequence ID" value="SPC87420.1"/>
    <property type="molecule type" value="Genomic_DNA"/>
</dbReference>
<keyword evidence="2" id="KW-0847">Vitamin C</keyword>
<dbReference type="GO" id="GO:0031418">
    <property type="term" value="F:L-ascorbic acid binding"/>
    <property type="evidence" value="ECO:0007669"/>
    <property type="project" value="UniProtKB-KW"/>
</dbReference>
<evidence type="ECO:0000259" key="4">
    <source>
        <dbReference type="PROSITE" id="PS51471"/>
    </source>
</evidence>
<dbReference type="InterPro" id="IPR044861">
    <property type="entry name" value="IPNS-like_FE2OG_OXY"/>
</dbReference>
<organism evidence="5">
    <name type="scientific">Fagus sylvatica</name>
    <name type="common">Beechnut</name>
    <dbReference type="NCBI Taxonomy" id="28930"/>
    <lineage>
        <taxon>Eukaryota</taxon>
        <taxon>Viridiplantae</taxon>
        <taxon>Streptophyta</taxon>
        <taxon>Embryophyta</taxon>
        <taxon>Tracheophyta</taxon>
        <taxon>Spermatophyta</taxon>
        <taxon>Magnoliopsida</taxon>
        <taxon>eudicotyledons</taxon>
        <taxon>Gunneridae</taxon>
        <taxon>Pentapetalae</taxon>
        <taxon>rosids</taxon>
        <taxon>fabids</taxon>
        <taxon>Fagales</taxon>
        <taxon>Fagaceae</taxon>
        <taxon>Fagus</taxon>
    </lineage>
</organism>
<dbReference type="SUPFAM" id="SSF51197">
    <property type="entry name" value="Clavaminate synthase-like"/>
    <property type="match status" value="1"/>
</dbReference>
<dbReference type="Pfam" id="PF03171">
    <property type="entry name" value="2OG-FeII_Oxy"/>
    <property type="match status" value="1"/>
</dbReference>
<evidence type="ECO:0000256" key="1">
    <source>
        <dbReference type="ARBA" id="ARBA00022723"/>
    </source>
</evidence>
<name>A0A2N9FK42_FAGSY</name>
<protein>
    <recommendedName>
        <fullName evidence="4">Fe2OG dioxygenase domain-containing protein</fullName>
    </recommendedName>
</protein>
<dbReference type="Gene3D" id="2.60.120.330">
    <property type="entry name" value="B-lactam Antibiotic, Isopenicillin N Synthase, Chain"/>
    <property type="match status" value="1"/>
</dbReference>